<name>A0ABW2D0A6_9ACTN</name>
<protein>
    <submittedName>
        <fullName evidence="4">Serine hydrolase</fullName>
    </submittedName>
</protein>
<keyword evidence="4" id="KW-0378">Hydrolase</keyword>
<feature type="transmembrane region" description="Helical" evidence="1">
    <location>
        <begin position="499"/>
        <end position="519"/>
    </location>
</feature>
<feature type="chain" id="PRO_5046911513" evidence="2">
    <location>
        <begin position="22"/>
        <end position="637"/>
    </location>
</feature>
<comment type="caution">
    <text evidence="4">The sequence shown here is derived from an EMBL/GenBank/DDBJ whole genome shotgun (WGS) entry which is preliminary data.</text>
</comment>
<feature type="domain" description="Beta-lactamase-related" evidence="3">
    <location>
        <begin position="51"/>
        <end position="366"/>
    </location>
</feature>
<keyword evidence="1" id="KW-0812">Transmembrane</keyword>
<dbReference type="Pfam" id="PF00144">
    <property type="entry name" value="Beta-lactamase"/>
    <property type="match status" value="1"/>
</dbReference>
<reference evidence="5" key="1">
    <citation type="journal article" date="2019" name="Int. J. Syst. Evol. Microbiol.">
        <title>The Global Catalogue of Microorganisms (GCM) 10K type strain sequencing project: providing services to taxonomists for standard genome sequencing and annotation.</title>
        <authorList>
            <consortium name="The Broad Institute Genomics Platform"/>
            <consortium name="The Broad Institute Genome Sequencing Center for Infectious Disease"/>
            <person name="Wu L."/>
            <person name="Ma J."/>
        </authorList>
    </citation>
    <scope>NUCLEOTIDE SEQUENCE [LARGE SCALE GENOMIC DNA]</scope>
    <source>
        <strain evidence="5">KACC 12634</strain>
    </source>
</reference>
<accession>A0ABW2D0A6</accession>
<evidence type="ECO:0000256" key="1">
    <source>
        <dbReference type="SAM" id="Phobius"/>
    </source>
</evidence>
<keyword evidence="1" id="KW-1133">Transmembrane helix</keyword>
<dbReference type="PROSITE" id="PS51257">
    <property type="entry name" value="PROKAR_LIPOPROTEIN"/>
    <property type="match status" value="1"/>
</dbReference>
<feature type="transmembrane region" description="Helical" evidence="1">
    <location>
        <begin position="540"/>
        <end position="566"/>
    </location>
</feature>
<evidence type="ECO:0000256" key="2">
    <source>
        <dbReference type="SAM" id="SignalP"/>
    </source>
</evidence>
<evidence type="ECO:0000259" key="3">
    <source>
        <dbReference type="Pfam" id="PF00144"/>
    </source>
</evidence>
<keyword evidence="2" id="KW-0732">Signal</keyword>
<sequence length="637" mass="66876">MTARHLAAAAALAAVAVLATACGSAAPAAPDPHVPDAPEALTAANVDAWLDETLPGMLEAEGIAGASVAVVGGGEVLTTRGFGTAAPGTPVDPADTLFRPGSISKVFTATAVMQLVEAGELDLDADVAAYLDFEIERNYPDDLTLRHLLSHTAGFEERVAGLIGLDGEEVDLRAALATDPPEQVFRPGTTPSYSNYGNALAGYIVERVSGVPFEEYIEANLLQPLGMDSSSFRQPLPADLAGRVSEGYDDAGGPAQPFEYVGTPPAGALSATADDMAKFMLSQLGVGTQLLEAATREQMFSPALEADSLGAFAEAPRMTLGWFQEDQNGHRVVGHGGDTNFFHSHLNLYPEDGAGIYVSFNSTGTSGTATIGLRSGLMRDFADRYFPGETASTAVEGSNAELLAGTYHSSRGFHSTFLSALDLFSTTEITALDDGRIAFEADPGTLEPAVYEQVGPDLWREVGGERLLAVRVEGGEVTGIVHDAAFTLLPMDVERRLQLPLTIGALAVLLFGLLAWPAGALYRKLRRRPGPGPEGRRWRVLVRIAAACSVLAIAGWAAVVMLAMGLQDPSAALIRAVQVLQLAGALGLVPAVVRLVGEIRRRAGWRAVTGTVVTLLALGAVADFAIEFQLLSPNISY</sequence>
<proteinExistence type="predicted"/>
<dbReference type="PANTHER" id="PTHR46825:SF9">
    <property type="entry name" value="BETA-LACTAMASE-RELATED DOMAIN-CONTAINING PROTEIN"/>
    <property type="match status" value="1"/>
</dbReference>
<dbReference type="RefSeq" id="WP_382352309.1">
    <property type="nucleotide sequence ID" value="NZ_JBHMBP010000004.1"/>
</dbReference>
<keyword evidence="5" id="KW-1185">Reference proteome</keyword>
<dbReference type="GO" id="GO:0016787">
    <property type="term" value="F:hydrolase activity"/>
    <property type="evidence" value="ECO:0007669"/>
    <property type="project" value="UniProtKB-KW"/>
</dbReference>
<feature type="transmembrane region" description="Helical" evidence="1">
    <location>
        <begin position="605"/>
        <end position="626"/>
    </location>
</feature>
<dbReference type="Gene3D" id="3.40.710.10">
    <property type="entry name" value="DD-peptidase/beta-lactamase superfamily"/>
    <property type="match status" value="1"/>
</dbReference>
<dbReference type="InterPro" id="IPR012338">
    <property type="entry name" value="Beta-lactam/transpept-like"/>
</dbReference>
<gene>
    <name evidence="4" type="ORF">ACFQS3_00495</name>
</gene>
<feature type="signal peptide" evidence="2">
    <location>
        <begin position="1"/>
        <end position="21"/>
    </location>
</feature>
<dbReference type="InterPro" id="IPR001466">
    <property type="entry name" value="Beta-lactam-related"/>
</dbReference>
<keyword evidence="1" id="KW-0472">Membrane</keyword>
<evidence type="ECO:0000313" key="5">
    <source>
        <dbReference type="Proteomes" id="UP001596470"/>
    </source>
</evidence>
<dbReference type="EMBL" id="JBHSYS010000001">
    <property type="protein sequence ID" value="MFC6955662.1"/>
    <property type="molecule type" value="Genomic_DNA"/>
</dbReference>
<organism evidence="4 5">
    <name type="scientific">Glycomyces mayteni</name>
    <dbReference type="NCBI Taxonomy" id="543887"/>
    <lineage>
        <taxon>Bacteria</taxon>
        <taxon>Bacillati</taxon>
        <taxon>Actinomycetota</taxon>
        <taxon>Actinomycetes</taxon>
        <taxon>Glycomycetales</taxon>
        <taxon>Glycomycetaceae</taxon>
        <taxon>Glycomyces</taxon>
    </lineage>
</organism>
<dbReference type="PANTHER" id="PTHR46825">
    <property type="entry name" value="D-ALANYL-D-ALANINE-CARBOXYPEPTIDASE/ENDOPEPTIDASE AMPH"/>
    <property type="match status" value="1"/>
</dbReference>
<dbReference type="InterPro" id="IPR050491">
    <property type="entry name" value="AmpC-like"/>
</dbReference>
<feature type="transmembrane region" description="Helical" evidence="1">
    <location>
        <begin position="572"/>
        <end position="593"/>
    </location>
</feature>
<dbReference type="SUPFAM" id="SSF56601">
    <property type="entry name" value="beta-lactamase/transpeptidase-like"/>
    <property type="match status" value="1"/>
</dbReference>
<evidence type="ECO:0000313" key="4">
    <source>
        <dbReference type="EMBL" id="MFC6955662.1"/>
    </source>
</evidence>
<dbReference type="Proteomes" id="UP001596470">
    <property type="component" value="Unassembled WGS sequence"/>
</dbReference>